<dbReference type="InterPro" id="IPR007472">
    <property type="entry name" value="N-end_Aminoacyl_Trfase_C"/>
</dbReference>
<sequence>MEYLIFKEIEKNSISPEELDRMLEQGWRHFGKRFFKYNLNIHNGELCNVLPLRIDLEQFKLSKRYRKILKRNQKFHTVIKEVEINPEKIELFEQHKLKFKYGIPKSIYDFLSKKPASVPCEALEFCVYDERHLVAVSFLDLGRQVTSSVYGMYDLAYSNFSLGIYTMLLEIEYSIRNGRKYYYHGYCYDISSFYDYKKKFEGVEFYDWRGNWKAL</sequence>
<dbReference type="AlphaFoldDB" id="A0AAW9S9R6"/>
<dbReference type="PANTHER" id="PTHR21367">
    <property type="entry name" value="ARGININE-TRNA-PROTEIN TRANSFERASE 1"/>
    <property type="match status" value="1"/>
</dbReference>
<keyword evidence="6" id="KW-1185">Reference proteome</keyword>
<dbReference type="SUPFAM" id="SSF55729">
    <property type="entry name" value="Acyl-CoA N-acyltransferases (Nat)"/>
    <property type="match status" value="1"/>
</dbReference>
<name>A0AAW9S9R6_9BACT</name>
<proteinExistence type="predicted"/>
<evidence type="ECO:0000313" key="5">
    <source>
        <dbReference type="EMBL" id="MEN7549210.1"/>
    </source>
</evidence>
<evidence type="ECO:0000256" key="1">
    <source>
        <dbReference type="ARBA" id="ARBA00022679"/>
    </source>
</evidence>
<protein>
    <submittedName>
        <fullName evidence="5">Arginine-tRNA-protein transferase</fullName>
    </submittedName>
</protein>
<evidence type="ECO:0000259" key="4">
    <source>
        <dbReference type="Pfam" id="PF04377"/>
    </source>
</evidence>
<feature type="domain" description="N-end rule aminoacyl transferase C-terminal" evidence="4">
    <location>
        <begin position="88"/>
        <end position="205"/>
    </location>
</feature>
<dbReference type="RefSeq" id="WP_346821987.1">
    <property type="nucleotide sequence ID" value="NZ_JBDKWZ010000008.1"/>
</dbReference>
<keyword evidence="1 5" id="KW-0808">Transferase</keyword>
<dbReference type="Proteomes" id="UP001403385">
    <property type="component" value="Unassembled WGS sequence"/>
</dbReference>
<dbReference type="GO" id="GO:0005737">
    <property type="term" value="C:cytoplasm"/>
    <property type="evidence" value="ECO:0007669"/>
    <property type="project" value="TreeGrafter"/>
</dbReference>
<dbReference type="Pfam" id="PF04377">
    <property type="entry name" value="ATE_C"/>
    <property type="match status" value="1"/>
</dbReference>
<evidence type="ECO:0000256" key="2">
    <source>
        <dbReference type="ARBA" id="ARBA00023315"/>
    </source>
</evidence>
<dbReference type="Pfam" id="PF04376">
    <property type="entry name" value="ATE_N"/>
    <property type="match status" value="1"/>
</dbReference>
<dbReference type="InterPro" id="IPR016181">
    <property type="entry name" value="Acyl_CoA_acyltransferase"/>
</dbReference>
<dbReference type="EMBL" id="JBDKWZ010000008">
    <property type="protein sequence ID" value="MEN7549210.1"/>
    <property type="molecule type" value="Genomic_DNA"/>
</dbReference>
<dbReference type="InterPro" id="IPR030700">
    <property type="entry name" value="N-end_Aminoacyl_Trfase"/>
</dbReference>
<dbReference type="GO" id="GO:0004057">
    <property type="term" value="F:arginyl-tRNA--protein transferase activity"/>
    <property type="evidence" value="ECO:0007669"/>
    <property type="project" value="InterPro"/>
</dbReference>
<reference evidence="5 6" key="1">
    <citation type="submission" date="2024-04" db="EMBL/GenBank/DDBJ databases">
        <title>Novel genus in family Flammeovirgaceae.</title>
        <authorList>
            <person name="Nguyen T.H."/>
            <person name="Vuong T.Q."/>
            <person name="Le H."/>
            <person name="Kim S.-G."/>
        </authorList>
    </citation>
    <scope>NUCLEOTIDE SEQUENCE [LARGE SCALE GENOMIC DNA]</scope>
    <source>
        <strain evidence="5 6">JCM 23209</strain>
    </source>
</reference>
<organism evidence="5 6">
    <name type="scientific">Rapidithrix thailandica</name>
    <dbReference type="NCBI Taxonomy" id="413964"/>
    <lineage>
        <taxon>Bacteria</taxon>
        <taxon>Pseudomonadati</taxon>
        <taxon>Bacteroidota</taxon>
        <taxon>Cytophagia</taxon>
        <taxon>Cytophagales</taxon>
        <taxon>Flammeovirgaceae</taxon>
        <taxon>Rapidithrix</taxon>
    </lineage>
</organism>
<accession>A0AAW9S9R6</accession>
<gene>
    <name evidence="5" type="ORF">AAG747_14900</name>
</gene>
<dbReference type="PANTHER" id="PTHR21367:SF1">
    <property type="entry name" value="ARGINYL-TRNA--PROTEIN TRANSFERASE 1"/>
    <property type="match status" value="1"/>
</dbReference>
<feature type="domain" description="N-end aminoacyl transferase N-terminal" evidence="3">
    <location>
        <begin position="10"/>
        <end position="67"/>
    </location>
</feature>
<dbReference type="InterPro" id="IPR007471">
    <property type="entry name" value="N-end_Aminoacyl_Trfase_N"/>
</dbReference>
<evidence type="ECO:0000259" key="3">
    <source>
        <dbReference type="Pfam" id="PF04376"/>
    </source>
</evidence>
<comment type="caution">
    <text evidence="5">The sequence shown here is derived from an EMBL/GenBank/DDBJ whole genome shotgun (WGS) entry which is preliminary data.</text>
</comment>
<evidence type="ECO:0000313" key="6">
    <source>
        <dbReference type="Proteomes" id="UP001403385"/>
    </source>
</evidence>
<keyword evidence="2" id="KW-0012">Acyltransferase</keyword>